<dbReference type="Pfam" id="PF04738">
    <property type="entry name" value="Lant_dehydr_N"/>
    <property type="match status" value="2"/>
</dbReference>
<dbReference type="InterPro" id="IPR006827">
    <property type="entry name" value="Lant_deHydtase_N"/>
</dbReference>
<evidence type="ECO:0000313" key="3">
    <source>
        <dbReference type="Proteomes" id="UP000612899"/>
    </source>
</evidence>
<accession>A0A8J3VGU8</accession>
<dbReference type="Proteomes" id="UP000612899">
    <property type="component" value="Unassembled WGS sequence"/>
</dbReference>
<protein>
    <recommendedName>
        <fullName evidence="1">Lantibiotic dehydratase N-terminal domain-containing protein</fullName>
    </recommendedName>
</protein>
<reference evidence="2" key="1">
    <citation type="submission" date="2021-01" db="EMBL/GenBank/DDBJ databases">
        <title>Whole genome shotgun sequence of Rhizocola hellebori NBRC 109834.</title>
        <authorList>
            <person name="Komaki H."/>
            <person name="Tamura T."/>
        </authorList>
    </citation>
    <scope>NUCLEOTIDE SEQUENCE</scope>
    <source>
        <strain evidence="2">NBRC 109834</strain>
    </source>
</reference>
<proteinExistence type="predicted"/>
<dbReference type="EMBL" id="BONY01000018">
    <property type="protein sequence ID" value="GIH05366.1"/>
    <property type="molecule type" value="Genomic_DNA"/>
</dbReference>
<name>A0A8J3VGU8_9ACTN</name>
<sequence>MAHPNPATLGPAAERARDPYVVRIAALPVETVQQLRFERCWASIGELRSKQRWLAGTGEKLAGQLHPVIGELTTLKPTVVALRRALYGCRPMKERFWNDTTRAVLPDGLPEQIEQWQEKLAERDKLLAALPDLFAAEHTQAVRRLRVAVEQPAFRYGLVQGSPVLLEELAKWLDAPGDIVPDRQVLLRLVKYLTRVATKTSPYSTFTVVGMGAWEPGAGPPIGATGDWDWRSVVELNVWLTQRFSHLTVQQLRWTASPPGYPEGLRLRRNPSLVEDGASVRFLGAGTGSPLTTIGRGAALAQCLDLVAAKPVTVSDMCAHLHRIDPQLGDAEVAAFVGRLVDVGVLQLESPIADQEADHLNAMLGWLDTTAMPSLQGIRDTLGLVAGELAAFPSATDPATRLAAHHRIYAALAELNQTVAGTDTERLPRKNLYHENAVFTRPAVACARQAWQPIVDDLSALRGMLSLLDSTIPIRRALAEVFVAAYPDLAPVPWLLFYQHINRLVAGGRAAVCGNVDGETLRMLSGGPVTASWEAWSSLPYASQYAQAMAAATELVRGAQPGPDGVVRIDPDELARLAGHRSTYDGSLACYLQLTGDDPATAVVNMIGAGYGRGTTRVARLLEAAGASGTPAWRPYRHGPAGQLMAESSSTFASNLNLRAQGTWHELDVPFSNPSGDPDTRIPLGDLQVGYDPEDGLLHLQSAKDGRRVLPVHTGLMGELWLPGPVHHLVTCFGPPAQLVHSAIPLFFPRNGDPARDGAVRALPRLDAGRVTLSRACWAIAARAIPARRSGEHDAAYWLRLADWLTDQGVPERFYVKVVNPMADEPEWGPQTKARKPMYVDLAAWHLVRLFERTVGEGGELAVLTEALPTLDQAPRYGDGRHITELLIELPGKAGEATP</sequence>
<comment type="caution">
    <text evidence="2">The sequence shown here is derived from an EMBL/GenBank/DDBJ whole genome shotgun (WGS) entry which is preliminary data.</text>
</comment>
<feature type="domain" description="Lantibiotic dehydratase N-terminal" evidence="1">
    <location>
        <begin position="151"/>
        <end position="424"/>
    </location>
</feature>
<dbReference type="RefSeq" id="WP_203909220.1">
    <property type="nucleotide sequence ID" value="NZ_BONY01000018.1"/>
</dbReference>
<evidence type="ECO:0000259" key="1">
    <source>
        <dbReference type="Pfam" id="PF04738"/>
    </source>
</evidence>
<dbReference type="AlphaFoldDB" id="A0A8J3VGU8"/>
<evidence type="ECO:0000313" key="2">
    <source>
        <dbReference type="EMBL" id="GIH05366.1"/>
    </source>
</evidence>
<organism evidence="2 3">
    <name type="scientific">Rhizocola hellebori</name>
    <dbReference type="NCBI Taxonomy" id="1392758"/>
    <lineage>
        <taxon>Bacteria</taxon>
        <taxon>Bacillati</taxon>
        <taxon>Actinomycetota</taxon>
        <taxon>Actinomycetes</taxon>
        <taxon>Micromonosporales</taxon>
        <taxon>Micromonosporaceae</taxon>
        <taxon>Rhizocola</taxon>
    </lineage>
</organism>
<keyword evidence="3" id="KW-1185">Reference proteome</keyword>
<feature type="domain" description="Lantibiotic dehydratase N-terminal" evidence="1">
    <location>
        <begin position="656"/>
        <end position="816"/>
    </location>
</feature>
<gene>
    <name evidence="2" type="ORF">Rhe02_34330</name>
</gene>